<comment type="function">
    <text evidence="6">Methylates ribosomal protein L11.</text>
</comment>
<evidence type="ECO:0000313" key="7">
    <source>
        <dbReference type="EMBL" id="RKQ63342.1"/>
    </source>
</evidence>
<evidence type="ECO:0000256" key="5">
    <source>
        <dbReference type="ARBA" id="ARBA00022691"/>
    </source>
</evidence>
<dbReference type="SUPFAM" id="SSF53335">
    <property type="entry name" value="S-adenosyl-L-methionine-dependent methyltransferases"/>
    <property type="match status" value="1"/>
</dbReference>
<protein>
    <recommendedName>
        <fullName evidence="6">Ribosomal protein L11 methyltransferase</fullName>
        <shortName evidence="6">L11 Mtase</shortName>
        <ecNumber evidence="6">2.1.1.-</ecNumber>
    </recommendedName>
</protein>
<evidence type="ECO:0000256" key="3">
    <source>
        <dbReference type="ARBA" id="ARBA00022603"/>
    </source>
</evidence>
<feature type="binding site" evidence="6">
    <location>
        <position position="123"/>
    </location>
    <ligand>
        <name>S-adenosyl-L-methionine</name>
        <dbReference type="ChEBI" id="CHEBI:59789"/>
    </ligand>
</feature>
<dbReference type="GO" id="GO:0016279">
    <property type="term" value="F:protein-lysine N-methyltransferase activity"/>
    <property type="evidence" value="ECO:0007669"/>
    <property type="project" value="RHEA"/>
</dbReference>
<dbReference type="GO" id="GO:0032259">
    <property type="term" value="P:methylation"/>
    <property type="evidence" value="ECO:0007669"/>
    <property type="project" value="UniProtKB-KW"/>
</dbReference>
<dbReference type="Pfam" id="PF06325">
    <property type="entry name" value="PrmA"/>
    <property type="match status" value="1"/>
</dbReference>
<evidence type="ECO:0000256" key="6">
    <source>
        <dbReference type="HAMAP-Rule" id="MF_00735"/>
    </source>
</evidence>
<dbReference type="InterPro" id="IPR004498">
    <property type="entry name" value="Ribosomal_PrmA_MeTrfase"/>
</dbReference>
<dbReference type="PIRSF" id="PIRSF000401">
    <property type="entry name" value="RPL11_MTase"/>
    <property type="match status" value="1"/>
</dbReference>
<evidence type="ECO:0000256" key="2">
    <source>
        <dbReference type="ARBA" id="ARBA00022490"/>
    </source>
</evidence>
<comment type="subcellular location">
    <subcellularLocation>
        <location evidence="6">Cytoplasm</location>
    </subcellularLocation>
</comment>
<organism evidence="7 8">
    <name type="scientific">Thermovibrio guaymasensis</name>
    <dbReference type="NCBI Taxonomy" id="240167"/>
    <lineage>
        <taxon>Bacteria</taxon>
        <taxon>Pseudomonadati</taxon>
        <taxon>Aquificota</taxon>
        <taxon>Aquificia</taxon>
        <taxon>Desulfurobacteriales</taxon>
        <taxon>Desulfurobacteriaceae</taxon>
        <taxon>Thermovibrio</taxon>
    </lineage>
</organism>
<keyword evidence="5 6" id="KW-0949">S-adenosyl-L-methionine</keyword>
<dbReference type="PANTHER" id="PTHR43648:SF1">
    <property type="entry name" value="ELECTRON TRANSFER FLAVOPROTEIN BETA SUBUNIT LYSINE METHYLTRANSFERASE"/>
    <property type="match status" value="1"/>
</dbReference>
<feature type="binding site" evidence="6">
    <location>
        <position position="207"/>
    </location>
    <ligand>
        <name>S-adenosyl-L-methionine</name>
        <dbReference type="ChEBI" id="CHEBI:59789"/>
    </ligand>
</feature>
<evidence type="ECO:0000256" key="1">
    <source>
        <dbReference type="ARBA" id="ARBA00009741"/>
    </source>
</evidence>
<dbReference type="AlphaFoldDB" id="A0A420W7U0"/>
<dbReference type="GO" id="GO:0005737">
    <property type="term" value="C:cytoplasm"/>
    <property type="evidence" value="ECO:0007669"/>
    <property type="project" value="UniProtKB-SubCell"/>
</dbReference>
<sequence>MEYREITFKVPKEKFDYLLSELFSLGSLGTEVVKEGEEVEFKAYFKGEVNLPENVKEYATSSINLPERDWNEEWKKYYQPVKVSEKIWVAPSWFKGKFKEPEGSLVIYIYPGRGFGTGTHETTKLSMRLIEESLKEGESFLDVGTGSGILSILAKKLGAGKVVACDIQEGVEEELVKNSSLSGVSGIEFVRGSADRVRGTFDVVAANIEKHLLEPILPHIVERAKDRVILSGILKEQREDFVRKCKKLGLKLVKEVEEGQWKGFLFTK</sequence>
<proteinExistence type="inferred from homology"/>
<keyword evidence="2 6" id="KW-0963">Cytoplasm</keyword>
<dbReference type="InterPro" id="IPR050078">
    <property type="entry name" value="Ribosomal_L11_MeTrfase_PrmA"/>
</dbReference>
<keyword evidence="7" id="KW-0689">Ribosomal protein</keyword>
<gene>
    <name evidence="6" type="primary">prmA</name>
    <name evidence="7" type="ORF">C7457_0211</name>
</gene>
<keyword evidence="4 6" id="KW-0808">Transferase</keyword>
<dbReference type="Proteomes" id="UP000280881">
    <property type="component" value="Unassembled WGS sequence"/>
</dbReference>
<keyword evidence="8" id="KW-1185">Reference proteome</keyword>
<name>A0A420W7U0_9BACT</name>
<feature type="binding site" evidence="6">
    <location>
        <position position="166"/>
    </location>
    <ligand>
        <name>S-adenosyl-L-methionine</name>
        <dbReference type="ChEBI" id="CHEBI:59789"/>
    </ligand>
</feature>
<dbReference type="OrthoDB" id="9785995at2"/>
<dbReference type="EC" id="2.1.1.-" evidence="6"/>
<evidence type="ECO:0000256" key="4">
    <source>
        <dbReference type="ARBA" id="ARBA00022679"/>
    </source>
</evidence>
<comment type="catalytic activity">
    <reaction evidence="6">
        <text>L-lysyl-[protein] + 3 S-adenosyl-L-methionine = N(6),N(6),N(6)-trimethyl-L-lysyl-[protein] + 3 S-adenosyl-L-homocysteine + 3 H(+)</text>
        <dbReference type="Rhea" id="RHEA:54192"/>
        <dbReference type="Rhea" id="RHEA-COMP:9752"/>
        <dbReference type="Rhea" id="RHEA-COMP:13826"/>
        <dbReference type="ChEBI" id="CHEBI:15378"/>
        <dbReference type="ChEBI" id="CHEBI:29969"/>
        <dbReference type="ChEBI" id="CHEBI:57856"/>
        <dbReference type="ChEBI" id="CHEBI:59789"/>
        <dbReference type="ChEBI" id="CHEBI:61961"/>
    </reaction>
</comment>
<reference evidence="7 8" key="1">
    <citation type="submission" date="2018-10" db="EMBL/GenBank/DDBJ databases">
        <title>Genomic Encyclopedia of Type Strains, Phase IV (KMG-IV): sequencing the most valuable type-strain genomes for metagenomic binning, comparative biology and taxonomic classification.</title>
        <authorList>
            <person name="Goeker M."/>
        </authorList>
    </citation>
    <scope>NUCLEOTIDE SEQUENCE [LARGE SCALE GENOMIC DNA]</scope>
    <source>
        <strain evidence="7 8">DSM 15521</strain>
    </source>
</reference>
<feature type="binding site" evidence="6">
    <location>
        <position position="144"/>
    </location>
    <ligand>
        <name>S-adenosyl-L-methionine</name>
        <dbReference type="ChEBI" id="CHEBI:59789"/>
    </ligand>
</feature>
<dbReference type="GO" id="GO:0005840">
    <property type="term" value="C:ribosome"/>
    <property type="evidence" value="ECO:0007669"/>
    <property type="project" value="UniProtKB-KW"/>
</dbReference>
<dbReference type="HAMAP" id="MF_00735">
    <property type="entry name" value="Methyltr_PrmA"/>
    <property type="match status" value="1"/>
</dbReference>
<comment type="caution">
    <text evidence="7">The sequence shown here is derived from an EMBL/GenBank/DDBJ whole genome shotgun (WGS) entry which is preliminary data.</text>
</comment>
<evidence type="ECO:0000313" key="8">
    <source>
        <dbReference type="Proteomes" id="UP000280881"/>
    </source>
</evidence>
<dbReference type="RefSeq" id="WP_121169582.1">
    <property type="nucleotide sequence ID" value="NZ_RBIE01000001.1"/>
</dbReference>
<accession>A0A420W7U0</accession>
<dbReference type="Gene3D" id="3.40.50.150">
    <property type="entry name" value="Vaccinia Virus protein VP39"/>
    <property type="match status" value="1"/>
</dbReference>
<dbReference type="EMBL" id="RBIE01000001">
    <property type="protein sequence ID" value="RKQ63342.1"/>
    <property type="molecule type" value="Genomic_DNA"/>
</dbReference>
<keyword evidence="7" id="KW-0687">Ribonucleoprotein</keyword>
<comment type="similarity">
    <text evidence="1 6">Belongs to the methyltransferase superfamily. PrmA family.</text>
</comment>
<keyword evidence="3 6" id="KW-0489">Methyltransferase</keyword>
<dbReference type="InterPro" id="IPR029063">
    <property type="entry name" value="SAM-dependent_MTases_sf"/>
</dbReference>
<dbReference type="CDD" id="cd02440">
    <property type="entry name" value="AdoMet_MTases"/>
    <property type="match status" value="1"/>
</dbReference>
<dbReference type="PANTHER" id="PTHR43648">
    <property type="entry name" value="ELECTRON TRANSFER FLAVOPROTEIN BETA SUBUNIT LYSINE METHYLTRANSFERASE"/>
    <property type="match status" value="1"/>
</dbReference>